<dbReference type="Pfam" id="PF02074">
    <property type="entry name" value="Peptidase_M32"/>
    <property type="match status" value="1"/>
</dbReference>
<comment type="function">
    <text evidence="1">Broad specificity carboxypetidase that releases amino acids sequentially from the C-terminus, including neutral, aromatic, polar and basic residues.</text>
</comment>
<keyword evidence="2" id="KW-0862">Zinc</keyword>
<gene>
    <name evidence="4" type="ORF">SAMN05443636_0252</name>
</gene>
<dbReference type="STRING" id="43928.SAMN05443636_0252"/>
<protein>
    <recommendedName>
        <fullName evidence="1">Metal-dependent carboxypeptidase</fullName>
        <ecNumber evidence="1">3.4.17.19</ecNumber>
    </recommendedName>
</protein>
<dbReference type="AlphaFoldDB" id="A0A1M5JT23"/>
<evidence type="ECO:0000256" key="2">
    <source>
        <dbReference type="PIRSR" id="PIRSR006615-1"/>
    </source>
</evidence>
<dbReference type="GO" id="GO:0004181">
    <property type="term" value="F:metallocarboxypeptidase activity"/>
    <property type="evidence" value="ECO:0007669"/>
    <property type="project" value="UniProtKB-UniRule"/>
</dbReference>
<feature type="binding site" evidence="2">
    <location>
        <position position="306"/>
    </location>
    <ligand>
        <name>Zn(2+)</name>
        <dbReference type="ChEBI" id="CHEBI:29105"/>
        <note>catalytic</note>
    </ligand>
</feature>
<dbReference type="Proteomes" id="UP000184357">
    <property type="component" value="Unassembled WGS sequence"/>
</dbReference>
<feature type="binding site" evidence="2">
    <location>
        <position position="276"/>
    </location>
    <ligand>
        <name>Zn(2+)</name>
        <dbReference type="ChEBI" id="CHEBI:29105"/>
        <note>catalytic</note>
    </ligand>
</feature>
<evidence type="ECO:0000256" key="1">
    <source>
        <dbReference type="PIRNR" id="PIRNR006615"/>
    </source>
</evidence>
<sequence length="511" mass="57200">MAVPTADLDSTVTDDAPEAYRGLMEQYRRISHLESGSGVLYWDQQVTMPEGGTAARGKQLAALSATTHEKLTSDAMADALDAAEDAGLGDERAANVREIRRRHERNRSVPESLVEELTEHRSHSQQVWKEAKADDDFAHFAPALETLRDLQVERAEAIAPDRPAYEVMYEDGEPYLPLERLEEIFEELKAGLVPLIEEIEASDADLASPFVAAGPSADDTQRGLSGAVLDLLNYPEDRGRLDVSAHPFTSGNQFDARITTRFKPEDPMDAFTATVHEFGHASYELGLPDDRFGEPLGASLSSGVHESQSRFWENHVARTEPFWEGFVGEANDHLGTDATAREAYEAVNQIYPDNLIRVEADELTYHLHIILRCEIDRALVEGDISVEEVPAVWNEKMDQYLGVTPDTDAEGCLQDIHWSGRFATFQGYTIGSVLAAQLDRAMREALGEDRVDALIHEGDLGPLWEWMTEHVHRHGRRYPTDELVEEATGEPLSAEYFLEYVEEKFGELYDR</sequence>
<dbReference type="GO" id="GO:0006508">
    <property type="term" value="P:proteolysis"/>
    <property type="evidence" value="ECO:0007669"/>
    <property type="project" value="UniProtKB-UniRule"/>
</dbReference>
<keyword evidence="1 4" id="KW-0121">Carboxypeptidase</keyword>
<reference evidence="4 5" key="1">
    <citation type="submission" date="2016-11" db="EMBL/GenBank/DDBJ databases">
        <authorList>
            <person name="Jaros S."/>
            <person name="Januszkiewicz K."/>
            <person name="Wedrychowicz H."/>
        </authorList>
    </citation>
    <scope>NUCLEOTIDE SEQUENCE [LARGE SCALE GENOMIC DNA]</scope>
    <source>
        <strain evidence="4 5">DSM 9297</strain>
    </source>
</reference>
<proteinExistence type="inferred from homology"/>
<keyword evidence="1" id="KW-0482">Metalloprotease</keyword>
<dbReference type="SUPFAM" id="SSF55486">
    <property type="entry name" value="Metalloproteases ('zincins'), catalytic domain"/>
    <property type="match status" value="1"/>
</dbReference>
<feature type="binding site" evidence="2">
    <location>
        <position position="280"/>
    </location>
    <ligand>
        <name>Zn(2+)</name>
        <dbReference type="ChEBI" id="CHEBI:29105"/>
        <note>catalytic</note>
    </ligand>
</feature>
<comment type="similarity">
    <text evidence="1">Belongs to the peptidase M32 family.</text>
</comment>
<evidence type="ECO:0000313" key="4">
    <source>
        <dbReference type="EMBL" id="SHG43555.1"/>
    </source>
</evidence>
<evidence type="ECO:0000313" key="5">
    <source>
        <dbReference type="Proteomes" id="UP000184357"/>
    </source>
</evidence>
<dbReference type="GO" id="GO:0046872">
    <property type="term" value="F:metal ion binding"/>
    <property type="evidence" value="ECO:0007669"/>
    <property type="project" value="UniProtKB-KW"/>
</dbReference>
<keyword evidence="1" id="KW-0645">Protease</keyword>
<dbReference type="PIRSF" id="PIRSF006615">
    <property type="entry name" value="Zn_crbxpep_Taq"/>
    <property type="match status" value="1"/>
</dbReference>
<dbReference type="PRINTS" id="PR00998">
    <property type="entry name" value="CRBOXYPTASET"/>
</dbReference>
<dbReference type="OrthoDB" id="7244at2157"/>
<dbReference type="Gene3D" id="1.10.1370.30">
    <property type="match status" value="1"/>
</dbReference>
<comment type="cofactor">
    <cofactor evidence="2">
        <name>Zn(2+)</name>
        <dbReference type="ChEBI" id="CHEBI:29105"/>
    </cofactor>
    <text evidence="2">Binds 1 zinc ion per subunit.</text>
</comment>
<dbReference type="EC" id="3.4.17.19" evidence="1"/>
<dbReference type="RefSeq" id="WP_073306593.1">
    <property type="nucleotide sequence ID" value="NZ_FQWV01000001.1"/>
</dbReference>
<name>A0A1M5JT23_9EURY</name>
<dbReference type="InterPro" id="IPR001333">
    <property type="entry name" value="Peptidase_M32_Taq"/>
</dbReference>
<keyword evidence="1 2" id="KW-0479">Metal-binding</keyword>
<dbReference type="PANTHER" id="PTHR34217:SF1">
    <property type="entry name" value="CARBOXYPEPTIDASE 1"/>
    <property type="match status" value="1"/>
</dbReference>
<comment type="catalytic activity">
    <reaction evidence="1">
        <text>Release of a C-terminal amino acid with broad specificity, except for -Pro.</text>
        <dbReference type="EC" id="3.4.17.19"/>
    </reaction>
</comment>
<feature type="active site" description="Proton donor/acceptor" evidence="3">
    <location>
        <position position="277"/>
    </location>
</feature>
<accession>A0A1M5JT23</accession>
<dbReference type="CDD" id="cd06460">
    <property type="entry name" value="M32_Taq"/>
    <property type="match status" value="1"/>
</dbReference>
<organism evidence="4 5">
    <name type="scientific">Halobaculum gomorrense</name>
    <dbReference type="NCBI Taxonomy" id="43928"/>
    <lineage>
        <taxon>Archaea</taxon>
        <taxon>Methanobacteriati</taxon>
        <taxon>Methanobacteriota</taxon>
        <taxon>Stenosarchaea group</taxon>
        <taxon>Halobacteria</taxon>
        <taxon>Halobacteriales</taxon>
        <taxon>Haloferacaceae</taxon>
        <taxon>Halobaculum</taxon>
    </lineage>
</organism>
<evidence type="ECO:0000256" key="3">
    <source>
        <dbReference type="PIRSR" id="PIRSR006615-2"/>
    </source>
</evidence>
<dbReference type="EMBL" id="FQWV01000001">
    <property type="protein sequence ID" value="SHG43555.1"/>
    <property type="molecule type" value="Genomic_DNA"/>
</dbReference>
<dbReference type="PANTHER" id="PTHR34217">
    <property type="entry name" value="METAL-DEPENDENT CARBOXYPEPTIDASE"/>
    <property type="match status" value="1"/>
</dbReference>
<keyword evidence="5" id="KW-1185">Reference proteome</keyword>
<dbReference type="PROSITE" id="PS52034">
    <property type="entry name" value="PEPTIDASE_M32"/>
    <property type="match status" value="1"/>
</dbReference>
<keyword evidence="1" id="KW-0378">Hydrolase</keyword>